<evidence type="ECO:0000259" key="2">
    <source>
        <dbReference type="Pfam" id="PF03007"/>
    </source>
</evidence>
<dbReference type="Proteomes" id="UP001500630">
    <property type="component" value="Unassembled WGS sequence"/>
</dbReference>
<gene>
    <name evidence="3" type="ORF">GCM10022419_054100</name>
</gene>
<evidence type="ECO:0000256" key="1">
    <source>
        <dbReference type="SAM" id="MobiDB-lite"/>
    </source>
</evidence>
<dbReference type="SUPFAM" id="SSF52777">
    <property type="entry name" value="CoA-dependent acyltransferases"/>
    <property type="match status" value="1"/>
</dbReference>
<protein>
    <recommendedName>
        <fullName evidence="2">O-acyltransferase WSD1-like N-terminal domain-containing protein</fullName>
    </recommendedName>
</protein>
<reference evidence="4" key="1">
    <citation type="journal article" date="2019" name="Int. J. Syst. Evol. Microbiol.">
        <title>The Global Catalogue of Microorganisms (GCM) 10K type strain sequencing project: providing services to taxonomists for standard genome sequencing and annotation.</title>
        <authorList>
            <consortium name="The Broad Institute Genomics Platform"/>
            <consortium name="The Broad Institute Genome Sequencing Center for Infectious Disease"/>
            <person name="Wu L."/>
            <person name="Ma J."/>
        </authorList>
    </citation>
    <scope>NUCLEOTIDE SEQUENCE [LARGE SCALE GENOMIC DNA]</scope>
    <source>
        <strain evidence="4">JCM 17326</strain>
    </source>
</reference>
<evidence type="ECO:0000313" key="4">
    <source>
        <dbReference type="Proteomes" id="UP001500630"/>
    </source>
</evidence>
<feature type="compositionally biased region" description="Low complexity" evidence="1">
    <location>
        <begin position="252"/>
        <end position="269"/>
    </location>
</feature>
<accession>A0ABP6XG05</accession>
<name>A0ABP6XG05_9ACTN</name>
<evidence type="ECO:0000313" key="3">
    <source>
        <dbReference type="EMBL" id="GAA3566613.1"/>
    </source>
</evidence>
<feature type="region of interest" description="Disordered" evidence="1">
    <location>
        <begin position="252"/>
        <end position="273"/>
    </location>
</feature>
<organism evidence="3 4">
    <name type="scientific">Nonomuraea rosea</name>
    <dbReference type="NCBI Taxonomy" id="638574"/>
    <lineage>
        <taxon>Bacteria</taxon>
        <taxon>Bacillati</taxon>
        <taxon>Actinomycetota</taxon>
        <taxon>Actinomycetes</taxon>
        <taxon>Streptosporangiales</taxon>
        <taxon>Streptosporangiaceae</taxon>
        <taxon>Nonomuraea</taxon>
    </lineage>
</organism>
<dbReference type="InterPro" id="IPR004255">
    <property type="entry name" value="O-acyltransferase_WSD1_N"/>
</dbReference>
<keyword evidence="4" id="KW-1185">Reference proteome</keyword>
<feature type="domain" description="O-acyltransferase WSD1-like N-terminal" evidence="2">
    <location>
        <begin position="30"/>
        <end position="177"/>
    </location>
</feature>
<dbReference type="InterPro" id="IPR023213">
    <property type="entry name" value="CAT-like_dom_sf"/>
</dbReference>
<dbReference type="Gene3D" id="3.30.559.10">
    <property type="entry name" value="Chloramphenicol acetyltransferase-like domain"/>
    <property type="match status" value="1"/>
</dbReference>
<proteinExistence type="predicted"/>
<dbReference type="EMBL" id="BAABDQ010000012">
    <property type="protein sequence ID" value="GAA3566613.1"/>
    <property type="molecule type" value="Genomic_DNA"/>
</dbReference>
<dbReference type="Pfam" id="PF03007">
    <property type="entry name" value="WS_DGAT_cat"/>
    <property type="match status" value="1"/>
</dbReference>
<sequence>MNGDITADGVPLTFGDHYVLRLTAGVADDSRMHVGLALRMPGSPPPPAELRELVAKKVATQAPVLACRLVGKGRRARWEPDPAFDPAYHVEYHRVPRGSDVRQAAVEAMRVRGLPRERPLWSLMVLHGHADDEHLLCYRAHHAFQDGIGVISAFRALLGDHELPSPETTPAWSGSTNRGTGGGAGVGGALADLLRLAGPPPRWFSPATGGPGRHLHVVGLDIEPFHDIARATGASVAQIGVSLIAGALRSWGSGRSGQPQPGPAAARSVAGGGPGGGVAGGRDVVVALPVALLGLGRHTGLGNHAGLIPVTLPCGEPGAIARLQRVAAQTTLRRLGDARRKARALYRVPARLTVPLLRMLSPLASLGEARQLNVSAIHLARFGHGAREMFVLPPLAPGVAGMIVVLHAGEAVSFSGIFDARVSRPDELMGLLRPALTELHAAATR</sequence>
<comment type="caution">
    <text evidence="3">The sequence shown here is derived from an EMBL/GenBank/DDBJ whole genome shotgun (WGS) entry which is preliminary data.</text>
</comment>